<evidence type="ECO:0000313" key="4">
    <source>
        <dbReference type="Proteomes" id="UP001642360"/>
    </source>
</evidence>
<organism evidence="3 4">
    <name type="scientific">Ilex paraguariensis</name>
    <name type="common">yerba mate</name>
    <dbReference type="NCBI Taxonomy" id="185542"/>
    <lineage>
        <taxon>Eukaryota</taxon>
        <taxon>Viridiplantae</taxon>
        <taxon>Streptophyta</taxon>
        <taxon>Embryophyta</taxon>
        <taxon>Tracheophyta</taxon>
        <taxon>Spermatophyta</taxon>
        <taxon>Magnoliopsida</taxon>
        <taxon>eudicotyledons</taxon>
        <taxon>Gunneridae</taxon>
        <taxon>Pentapetalae</taxon>
        <taxon>asterids</taxon>
        <taxon>campanulids</taxon>
        <taxon>Aquifoliales</taxon>
        <taxon>Aquifoliaceae</taxon>
        <taxon>Ilex</taxon>
    </lineage>
</organism>
<evidence type="ECO:0000256" key="1">
    <source>
        <dbReference type="SAM" id="MobiDB-lite"/>
    </source>
</evidence>
<keyword evidence="4" id="KW-1185">Reference proteome</keyword>
<reference evidence="3 4" key="1">
    <citation type="submission" date="2024-02" db="EMBL/GenBank/DDBJ databases">
        <authorList>
            <person name="Vignale AGUSTIN F."/>
            <person name="Sosa J E."/>
            <person name="Modenutti C."/>
        </authorList>
    </citation>
    <scope>NUCLEOTIDE SEQUENCE [LARGE SCALE GENOMIC DNA]</scope>
</reference>
<keyword evidence="2" id="KW-0732">Signal</keyword>
<dbReference type="Proteomes" id="UP001642360">
    <property type="component" value="Unassembled WGS sequence"/>
</dbReference>
<feature type="chain" id="PRO_5044784207" evidence="2">
    <location>
        <begin position="25"/>
        <end position="115"/>
    </location>
</feature>
<comment type="caution">
    <text evidence="3">The sequence shown here is derived from an EMBL/GenBank/DDBJ whole genome shotgun (WGS) entry which is preliminary data.</text>
</comment>
<evidence type="ECO:0000313" key="3">
    <source>
        <dbReference type="EMBL" id="CAK9151927.1"/>
    </source>
</evidence>
<feature type="region of interest" description="Disordered" evidence="1">
    <location>
        <begin position="25"/>
        <end position="80"/>
    </location>
</feature>
<evidence type="ECO:0000256" key="2">
    <source>
        <dbReference type="SAM" id="SignalP"/>
    </source>
</evidence>
<accession>A0ABC8S444</accession>
<dbReference type="EMBL" id="CAUOFW020002172">
    <property type="protein sequence ID" value="CAK9151927.1"/>
    <property type="molecule type" value="Genomic_DNA"/>
</dbReference>
<proteinExistence type="predicted"/>
<dbReference type="AlphaFoldDB" id="A0ABC8S444"/>
<protein>
    <submittedName>
        <fullName evidence="3">Uncharacterized protein</fullName>
    </submittedName>
</protein>
<name>A0ABC8S444_9AQUA</name>
<sequence>MRSMGFIFWAVVFAAVLLVSSAVAVDTSQDEKKNEAKQTNQVADATAHMETEATPQKEEAAARMETEATPEKVNDAKETIHYGGGGRGGGGGGGHCQYGCCGSGGPYGCRRCCTA</sequence>
<gene>
    <name evidence="3" type="ORF">ILEXP_LOCUS20099</name>
</gene>
<feature type="compositionally biased region" description="Basic and acidic residues" evidence="1">
    <location>
        <begin position="47"/>
        <end position="80"/>
    </location>
</feature>
<feature type="non-terminal residue" evidence="3">
    <location>
        <position position="115"/>
    </location>
</feature>
<feature type="signal peptide" evidence="2">
    <location>
        <begin position="1"/>
        <end position="24"/>
    </location>
</feature>